<name>A0A2H3CCW6_ARMGA</name>
<feature type="non-terminal residue" evidence="1">
    <location>
        <position position="1"/>
    </location>
</feature>
<evidence type="ECO:0000313" key="1">
    <source>
        <dbReference type="EMBL" id="PBK80921.1"/>
    </source>
</evidence>
<evidence type="ECO:0000313" key="2">
    <source>
        <dbReference type="Proteomes" id="UP000217790"/>
    </source>
</evidence>
<gene>
    <name evidence="1" type="ORF">ARMGADRAFT_948937</name>
</gene>
<sequence length="130" mass="15091">DYHSETLQKDGLDINEEAREKMMDDILNSNIKVGPSEENKVHFEMKMTQDEILKPLKLSKNDSTPRINGATNKFFKVFNDRHIEDVRKGLSSFDIIGMLTEVFNDIEEYGMDGSTSFTEGWMYPIYKKND</sequence>
<dbReference type="EMBL" id="KZ293738">
    <property type="protein sequence ID" value="PBK80921.1"/>
    <property type="molecule type" value="Genomic_DNA"/>
</dbReference>
<organism evidence="1 2">
    <name type="scientific">Armillaria gallica</name>
    <name type="common">Bulbous honey fungus</name>
    <name type="synonym">Armillaria bulbosa</name>
    <dbReference type="NCBI Taxonomy" id="47427"/>
    <lineage>
        <taxon>Eukaryota</taxon>
        <taxon>Fungi</taxon>
        <taxon>Dikarya</taxon>
        <taxon>Basidiomycota</taxon>
        <taxon>Agaricomycotina</taxon>
        <taxon>Agaricomycetes</taxon>
        <taxon>Agaricomycetidae</taxon>
        <taxon>Agaricales</taxon>
        <taxon>Marasmiineae</taxon>
        <taxon>Physalacriaceae</taxon>
        <taxon>Armillaria</taxon>
    </lineage>
</organism>
<dbReference type="AlphaFoldDB" id="A0A2H3CCW6"/>
<reference evidence="2" key="1">
    <citation type="journal article" date="2017" name="Nat. Ecol. Evol.">
        <title>Genome expansion and lineage-specific genetic innovations in the forest pathogenic fungi Armillaria.</title>
        <authorList>
            <person name="Sipos G."/>
            <person name="Prasanna A.N."/>
            <person name="Walter M.C."/>
            <person name="O'Connor E."/>
            <person name="Balint B."/>
            <person name="Krizsan K."/>
            <person name="Kiss B."/>
            <person name="Hess J."/>
            <person name="Varga T."/>
            <person name="Slot J."/>
            <person name="Riley R."/>
            <person name="Boka B."/>
            <person name="Rigling D."/>
            <person name="Barry K."/>
            <person name="Lee J."/>
            <person name="Mihaltcheva S."/>
            <person name="LaButti K."/>
            <person name="Lipzen A."/>
            <person name="Waldron R."/>
            <person name="Moloney N.M."/>
            <person name="Sperisen C."/>
            <person name="Kredics L."/>
            <person name="Vagvoelgyi C."/>
            <person name="Patrignani A."/>
            <person name="Fitzpatrick D."/>
            <person name="Nagy I."/>
            <person name="Doyle S."/>
            <person name="Anderson J.B."/>
            <person name="Grigoriev I.V."/>
            <person name="Gueldener U."/>
            <person name="Muensterkoetter M."/>
            <person name="Nagy L.G."/>
        </authorList>
    </citation>
    <scope>NUCLEOTIDE SEQUENCE [LARGE SCALE GENOMIC DNA]</scope>
    <source>
        <strain evidence="2">Ar21-2</strain>
    </source>
</reference>
<dbReference type="STRING" id="47427.A0A2H3CCW6"/>
<dbReference type="Proteomes" id="UP000217790">
    <property type="component" value="Unassembled WGS sequence"/>
</dbReference>
<dbReference type="OrthoDB" id="3067660at2759"/>
<dbReference type="InParanoid" id="A0A2H3CCW6"/>
<dbReference type="OMA" id="IEEYGMD"/>
<protein>
    <submittedName>
        <fullName evidence="1">Uncharacterized protein</fullName>
    </submittedName>
</protein>
<accession>A0A2H3CCW6</accession>
<keyword evidence="2" id="KW-1185">Reference proteome</keyword>
<proteinExistence type="predicted"/>